<evidence type="ECO:0000313" key="14">
    <source>
        <dbReference type="Proteomes" id="UP000472372"/>
    </source>
</evidence>
<evidence type="ECO:0000256" key="3">
    <source>
        <dbReference type="ARBA" id="ARBA00022525"/>
    </source>
</evidence>
<keyword evidence="3 11" id="KW-0964">Secreted</keyword>
<evidence type="ECO:0000256" key="1">
    <source>
        <dbReference type="ARBA" id="ARBA00001973"/>
    </source>
</evidence>
<dbReference type="InterPro" id="IPR005103">
    <property type="entry name" value="AA9_LPMO"/>
</dbReference>
<evidence type="ECO:0000256" key="4">
    <source>
        <dbReference type="ARBA" id="ARBA00023001"/>
    </source>
</evidence>
<gene>
    <name evidence="13" type="ORF">PTTW11_07506</name>
</gene>
<dbReference type="GO" id="GO:0005576">
    <property type="term" value="C:extracellular region"/>
    <property type="evidence" value="ECO:0007669"/>
    <property type="project" value="UniProtKB-SubCell"/>
</dbReference>
<dbReference type="Pfam" id="PF03443">
    <property type="entry name" value="AA9"/>
    <property type="match status" value="1"/>
</dbReference>
<comment type="catalytic activity">
    <reaction evidence="10 11">
        <text>[(1-&gt;4)-beta-D-glucosyl]n+m + reduced acceptor + O2 = 4-dehydro-beta-D-glucosyl-[(1-&gt;4)-beta-D-glucosyl]n-1 + [(1-&gt;4)-beta-D-glucosyl]m + acceptor + H2O.</text>
        <dbReference type="EC" id="1.14.99.56"/>
    </reaction>
</comment>
<evidence type="ECO:0000256" key="6">
    <source>
        <dbReference type="ARBA" id="ARBA00023157"/>
    </source>
</evidence>
<dbReference type="EMBL" id="HG992983">
    <property type="protein sequence ID" value="CAE7192192.1"/>
    <property type="molecule type" value="Genomic_DNA"/>
</dbReference>
<comment type="function">
    <text evidence="11">Lytic polysaccharide monooxygenase (LMPO) that depolymerizes crystalline and amorphous polysaccharides via the oxidation of scissile alpha- or beta-(1-4)-glycosidic bonds, yielding C1 and/or C4 oxidation products. Catalysis by LPMOs requires the reduction of the active-site copper from Cu(II) to Cu(I) by a reducing agent and H(2)O(2) or O(2) as a cosubstrate.</text>
</comment>
<dbReference type="EC" id="1.14.99.56" evidence="11"/>
<dbReference type="GO" id="GO:0008810">
    <property type="term" value="F:cellulase activity"/>
    <property type="evidence" value="ECO:0007669"/>
    <property type="project" value="UniProtKB-UniRule"/>
</dbReference>
<evidence type="ECO:0000256" key="9">
    <source>
        <dbReference type="ARBA" id="ARBA00044502"/>
    </source>
</evidence>
<keyword evidence="6 11" id="KW-1015">Disulfide bond</keyword>
<comment type="domain">
    <text evidence="11">Has a modular structure: an endo-beta-1,4-glucanase catalytic module at the N-terminus, a linker rich in serines and threonines, and a C-terminal carbohydrate-binding module (CBM).</text>
</comment>
<dbReference type="PANTHER" id="PTHR33353">
    <property type="entry name" value="PUTATIVE (AFU_ORTHOLOGUE AFUA_1G12560)-RELATED"/>
    <property type="match status" value="1"/>
</dbReference>
<dbReference type="Proteomes" id="UP000472372">
    <property type="component" value="Chromosome 7"/>
</dbReference>
<keyword evidence="7 11" id="KW-0119">Carbohydrate metabolism</keyword>
<feature type="domain" description="Auxiliary Activity family 9 catalytic" evidence="12">
    <location>
        <begin position="19"/>
        <end position="239"/>
    </location>
</feature>
<comment type="subcellular location">
    <subcellularLocation>
        <location evidence="2 11">Secreted</location>
    </subcellularLocation>
</comment>
<evidence type="ECO:0000313" key="13">
    <source>
        <dbReference type="EMBL" id="CAE7192192.1"/>
    </source>
</evidence>
<reference evidence="13" key="1">
    <citation type="submission" date="2021-02" db="EMBL/GenBank/DDBJ databases">
        <authorList>
            <person name="Syme A R."/>
            <person name="Syme A R."/>
            <person name="Moolhuijzen P."/>
        </authorList>
    </citation>
    <scope>NUCLEOTIDE SEQUENCE</scope>
    <source>
        <strain evidence="13">W1-1</strain>
    </source>
</reference>
<evidence type="ECO:0000256" key="11">
    <source>
        <dbReference type="RuleBase" id="RU368122"/>
    </source>
</evidence>
<dbReference type="AlphaFoldDB" id="A0A6S6W6Z3"/>
<accession>A0A6S6W6Z3</accession>
<evidence type="ECO:0000256" key="5">
    <source>
        <dbReference type="ARBA" id="ARBA00023008"/>
    </source>
</evidence>
<evidence type="ECO:0000256" key="8">
    <source>
        <dbReference type="ARBA" id="ARBA00023326"/>
    </source>
</evidence>
<name>A0A6S6W6Z3_9PLEO</name>
<evidence type="ECO:0000259" key="12">
    <source>
        <dbReference type="Pfam" id="PF03443"/>
    </source>
</evidence>
<dbReference type="PANTHER" id="PTHR33353:SF17">
    <property type="entry name" value="ENDO-BETA-1,4-GLUCANASE D"/>
    <property type="match status" value="1"/>
</dbReference>
<protein>
    <recommendedName>
        <fullName evidence="11">AA9 family lytic polysaccharide monooxygenase</fullName>
        <ecNumber evidence="11">1.14.99.56</ecNumber>
    </recommendedName>
    <alternativeName>
        <fullName evidence="11">Endo-beta-1,4-glucanase</fullName>
    </alternativeName>
    <alternativeName>
        <fullName evidence="11">Glycosyl hydrolase 61 family protein</fullName>
    </alternativeName>
</protein>
<evidence type="ECO:0000256" key="2">
    <source>
        <dbReference type="ARBA" id="ARBA00004613"/>
    </source>
</evidence>
<keyword evidence="4 11" id="KW-0136">Cellulose degradation</keyword>
<evidence type="ECO:0000256" key="7">
    <source>
        <dbReference type="ARBA" id="ARBA00023277"/>
    </source>
</evidence>
<organism evidence="13 14">
    <name type="scientific">Pyrenophora teres f. teres</name>
    <dbReference type="NCBI Taxonomy" id="97479"/>
    <lineage>
        <taxon>Eukaryota</taxon>
        <taxon>Fungi</taxon>
        <taxon>Dikarya</taxon>
        <taxon>Ascomycota</taxon>
        <taxon>Pezizomycotina</taxon>
        <taxon>Dothideomycetes</taxon>
        <taxon>Pleosporomycetidae</taxon>
        <taxon>Pleosporales</taxon>
        <taxon>Pleosporineae</taxon>
        <taxon>Pleosporaceae</taxon>
        <taxon>Pyrenophora</taxon>
    </lineage>
</organism>
<comment type="cofactor">
    <cofactor evidence="1">
        <name>Cu(2+)</name>
        <dbReference type="ChEBI" id="CHEBI:29036"/>
    </cofactor>
</comment>
<proteinExistence type="inferred from homology"/>
<evidence type="ECO:0000256" key="10">
    <source>
        <dbReference type="ARBA" id="ARBA00045077"/>
    </source>
</evidence>
<dbReference type="GO" id="GO:0030248">
    <property type="term" value="F:cellulose binding"/>
    <property type="evidence" value="ECO:0007669"/>
    <property type="project" value="UniProtKB-UniRule"/>
</dbReference>
<dbReference type="CDD" id="cd21175">
    <property type="entry name" value="LPMO_AA9"/>
    <property type="match status" value="1"/>
</dbReference>
<keyword evidence="8 11" id="KW-0624">Polysaccharide degradation</keyword>
<keyword evidence="13" id="KW-0378">Hydrolase</keyword>
<dbReference type="Gene3D" id="2.70.50.70">
    <property type="match status" value="1"/>
</dbReference>
<sequence>MSRISALLLSLLAGQTCAHTFIWGVFVNGIDQGTFRGIRIPAYNGPSGRGGYNNSPVKDLASIDMRCNVLGDLQAHDTIKVSPGDNLTLDWHHDTRSDADDVIASSHHGPSMVYMSPDPPTNESFVKIWHEGKYQANPFPHPGRWSTTGNVAKHAGHMSVRVPAGLKPGFYLVRAEMVGLHEADVSFAQNPRRGAQFYPDCVQIEVVGGGHVELPKGVGFPGAYSYEDPGVVHNVYCSTETAKPKTSTTPCVTDYVIPGPTVWSGAWPETTSISVGPIKGVTTATAWSTWIGTDSVVTSATYSDVKGQTIAGTWKYTASWSDTYVTPTATAARW</sequence>
<dbReference type="InterPro" id="IPR049892">
    <property type="entry name" value="AA9"/>
</dbReference>
<keyword evidence="5" id="KW-0186">Copper</keyword>
<comment type="similarity">
    <text evidence="9">Belongs to the polysaccharide monooxygenase AA9 family.</text>
</comment>
<dbReference type="GO" id="GO:0030245">
    <property type="term" value="P:cellulose catabolic process"/>
    <property type="evidence" value="ECO:0007669"/>
    <property type="project" value="UniProtKB-UniRule"/>
</dbReference>